<organism evidence="4">
    <name type="scientific">Salmonella newport</name>
    <dbReference type="NCBI Taxonomy" id="108619"/>
    <lineage>
        <taxon>Bacteria</taxon>
        <taxon>Pseudomonadati</taxon>
        <taxon>Pseudomonadota</taxon>
        <taxon>Gammaproteobacteria</taxon>
        <taxon>Enterobacterales</taxon>
        <taxon>Enterobacteriaceae</taxon>
        <taxon>Salmonella</taxon>
    </lineage>
</organism>
<reference evidence="4" key="3">
    <citation type="submission" date="2018-07" db="EMBL/GenBank/DDBJ databases">
        <authorList>
            <consortium name="NCBI Pathogen Detection Project"/>
        </authorList>
    </citation>
    <scope>NUCLEOTIDE SEQUENCE</scope>
    <source>
        <strain evidence="5">BCW_2741</strain>
        <strain evidence="4">Salmonella enterica</strain>
    </source>
</reference>
<sequence>AVRAEQRAAEEAAEKGKRWVGGERRGGKGQPPIKLVRDTTVAGYNILNNRSATSTSSVSSSDCQGELCHVWSKPDDAAQWLTRVVGEQTINVAPDNDQSGDTSQQSGAQSGVGLTPLIQEEQDKIQPLIIDMVNRSQPVNDDTLAQASGGELHLTRGVIEALRDDPDAAVLIQRLSGELALSRVMEQTLMARRTLLAGMREPNISGEKEAQAALTQTTAQLDQELSQLKLELDMRQALADNAALTILERQTIRAKTKGQAVGVEDDTDKRVNDLSKPIGGETP</sequence>
<feature type="compositionally biased region" description="Basic and acidic residues" evidence="1">
    <location>
        <begin position="1"/>
        <end position="26"/>
    </location>
</feature>
<feature type="region of interest" description="Disordered" evidence="1">
    <location>
        <begin position="1"/>
        <end position="34"/>
    </location>
</feature>
<dbReference type="InterPro" id="IPR021204">
    <property type="entry name" value="Integr_conj_element_PFL4711"/>
</dbReference>
<dbReference type="AlphaFoldDB" id="A0A3Y2DGB7"/>
<dbReference type="EMBL" id="DAAHFP010000013">
    <property type="protein sequence ID" value="HAB5910205.1"/>
    <property type="molecule type" value="Genomic_DNA"/>
</dbReference>
<proteinExistence type="predicted"/>
<comment type="caution">
    <text evidence="4">The sequence shown here is derived from an EMBL/GenBank/DDBJ whole genome shotgun (WGS) entry which is preliminary data.</text>
</comment>
<dbReference type="EMBL" id="AAHKWI010000062">
    <property type="protein sequence ID" value="EBX3157090.1"/>
    <property type="molecule type" value="Genomic_DNA"/>
</dbReference>
<reference evidence="2" key="2">
    <citation type="submission" date="2018-07" db="EMBL/GenBank/DDBJ databases">
        <authorList>
            <person name="Ashton P.M."/>
            <person name="Dallman T."/>
            <person name="Nair S."/>
            <person name="De Pinna E."/>
            <person name="Peters T."/>
            <person name="Grant K."/>
        </authorList>
    </citation>
    <scope>NUCLEOTIDE SEQUENCE</scope>
    <source>
        <strain evidence="2">136562</strain>
    </source>
</reference>
<dbReference type="NCBIfam" id="TIGR03755">
    <property type="entry name" value="conj_TIGR03755"/>
    <property type="match status" value="1"/>
</dbReference>
<evidence type="ECO:0000313" key="4">
    <source>
        <dbReference type="EMBL" id="HAE9655223.1"/>
    </source>
</evidence>
<feature type="region of interest" description="Disordered" evidence="1">
    <location>
        <begin position="257"/>
        <end position="283"/>
    </location>
</feature>
<protein>
    <submittedName>
        <fullName evidence="4">Integrating conjugative element protein</fullName>
    </submittedName>
</protein>
<evidence type="ECO:0000313" key="3">
    <source>
        <dbReference type="EMBL" id="HAB5910205.1"/>
    </source>
</evidence>
<dbReference type="EMBL" id="DAATXE010000014">
    <property type="protein sequence ID" value="HAF0488697.1"/>
    <property type="molecule type" value="Genomic_DNA"/>
</dbReference>
<evidence type="ECO:0000313" key="2">
    <source>
        <dbReference type="EMBL" id="EBX3157090.1"/>
    </source>
</evidence>
<dbReference type="EMBL" id="DAATQT010000121">
    <property type="protein sequence ID" value="HAE9655223.1"/>
    <property type="molecule type" value="Genomic_DNA"/>
</dbReference>
<feature type="non-terminal residue" evidence="4">
    <location>
        <position position="1"/>
    </location>
</feature>
<accession>A0A3Y2DGB7</accession>
<evidence type="ECO:0000256" key="1">
    <source>
        <dbReference type="SAM" id="MobiDB-lite"/>
    </source>
</evidence>
<evidence type="ECO:0000313" key="5">
    <source>
        <dbReference type="EMBL" id="HAF0488697.1"/>
    </source>
</evidence>
<gene>
    <name evidence="2" type="ORF">DRT54_24140</name>
    <name evidence="4" type="ORF">G4X27_005059</name>
    <name evidence="5" type="ORF">G9W27_002616</name>
    <name evidence="3" type="ORF">GB622_19180</name>
</gene>
<reference evidence="4" key="1">
    <citation type="journal article" date="2018" name="Genome Biol.">
        <title>SKESA: strategic k-mer extension for scrupulous assemblies.</title>
        <authorList>
            <person name="Souvorov A."/>
            <person name="Agarwala R."/>
            <person name="Lipman D.J."/>
        </authorList>
    </citation>
    <scope>NUCLEOTIDE SEQUENCE</scope>
    <source>
        <strain evidence="5">BCW_2741</strain>
        <strain evidence="4">Salmonella enterica</strain>
    </source>
</reference>
<name>A0A3Y2DGB7_SALNE</name>